<dbReference type="GO" id="GO:0005739">
    <property type="term" value="C:mitochondrion"/>
    <property type="evidence" value="ECO:0007669"/>
    <property type="project" value="UniProtKB-SubCell"/>
</dbReference>
<evidence type="ECO:0000256" key="12">
    <source>
        <dbReference type="ARBA" id="ARBA00023014"/>
    </source>
</evidence>
<dbReference type="Gene3D" id="1.10.340.30">
    <property type="entry name" value="Hypothetical protein, domain 2"/>
    <property type="match status" value="1"/>
</dbReference>
<keyword evidence="13" id="KW-0496">Mitochondrion</keyword>
<evidence type="ECO:0000256" key="7">
    <source>
        <dbReference type="ARBA" id="ARBA00022485"/>
    </source>
</evidence>
<evidence type="ECO:0000256" key="3">
    <source>
        <dbReference type="ARBA" id="ARBA00004173"/>
    </source>
</evidence>
<comment type="similarity">
    <text evidence="4 18">Belongs to the Nth/MutY family.</text>
</comment>
<comment type="caution">
    <text evidence="21">The sequence shown here is derived from an EMBL/GenBank/DDBJ whole genome shotgun (WGS) entry which is preliminary data.</text>
</comment>
<comment type="function">
    <text evidence="17">Involved in oxidative DNA damage repair. Initiates repair of A*oxoG to C*G by removing the inappropriately paired adenine base from the DNA backbone. Possesses both adenine and 2-OH-A DNA glycosylase activities.</text>
</comment>
<dbReference type="PANTHER" id="PTHR42944">
    <property type="entry name" value="ADENINE DNA GLYCOSYLASE"/>
    <property type="match status" value="1"/>
</dbReference>
<keyword evidence="8" id="KW-0479">Metal-binding</keyword>
<keyword evidence="22" id="KW-1185">Reference proteome</keyword>
<evidence type="ECO:0000256" key="16">
    <source>
        <dbReference type="ARBA" id="ARBA00023295"/>
    </source>
</evidence>
<dbReference type="InterPro" id="IPR015797">
    <property type="entry name" value="NUDIX_hydrolase-like_dom_sf"/>
</dbReference>
<keyword evidence="9 18" id="KW-0227">DNA damage</keyword>
<keyword evidence="14" id="KW-0234">DNA repair</keyword>
<evidence type="ECO:0000256" key="19">
    <source>
        <dbReference type="SAM" id="MobiDB-lite"/>
    </source>
</evidence>
<dbReference type="Pfam" id="PF00633">
    <property type="entry name" value="HHH"/>
    <property type="match status" value="1"/>
</dbReference>
<dbReference type="InterPro" id="IPR004036">
    <property type="entry name" value="Endonuclease-III-like_CS2"/>
</dbReference>
<keyword evidence="7" id="KW-0004">4Fe-4S</keyword>
<dbReference type="GO" id="GO:0046872">
    <property type="term" value="F:metal ion binding"/>
    <property type="evidence" value="ECO:0007669"/>
    <property type="project" value="UniProtKB-UniRule"/>
</dbReference>
<evidence type="ECO:0000256" key="1">
    <source>
        <dbReference type="ARBA" id="ARBA00000843"/>
    </source>
</evidence>
<dbReference type="GO" id="GO:0051539">
    <property type="term" value="F:4 iron, 4 sulfur cluster binding"/>
    <property type="evidence" value="ECO:0007669"/>
    <property type="project" value="UniProtKB-UniRule"/>
</dbReference>
<keyword evidence="10" id="KW-0378">Hydrolase</keyword>
<keyword evidence="12" id="KW-0411">Iron-sulfur</keyword>
<dbReference type="Gene3D" id="3.90.79.10">
    <property type="entry name" value="Nucleoside Triphosphate Pyrophosphohydrolase"/>
    <property type="match status" value="1"/>
</dbReference>
<evidence type="ECO:0000256" key="4">
    <source>
        <dbReference type="ARBA" id="ARBA00008343"/>
    </source>
</evidence>
<keyword evidence="15" id="KW-0539">Nucleus</keyword>
<dbReference type="CDD" id="cd03431">
    <property type="entry name" value="NUDIX_DNA_Glycosylase_C-MutY"/>
    <property type="match status" value="1"/>
</dbReference>
<dbReference type="NCBIfam" id="TIGR01084">
    <property type="entry name" value="mutY"/>
    <property type="match status" value="1"/>
</dbReference>
<dbReference type="GO" id="GO:0032357">
    <property type="term" value="F:oxidized purine DNA binding"/>
    <property type="evidence" value="ECO:0007669"/>
    <property type="project" value="TreeGrafter"/>
</dbReference>
<evidence type="ECO:0000256" key="2">
    <source>
        <dbReference type="ARBA" id="ARBA00004123"/>
    </source>
</evidence>
<dbReference type="STRING" id="6573.A0A210R3I6"/>
<dbReference type="InterPro" id="IPR000445">
    <property type="entry name" value="HhH_motif"/>
</dbReference>
<protein>
    <recommendedName>
        <fullName evidence="6 18">Adenine DNA glycosylase</fullName>
        <ecNumber evidence="5 18">3.2.2.31</ecNumber>
    </recommendedName>
</protein>
<dbReference type="FunFam" id="1.10.340.30:FF:000002">
    <property type="entry name" value="Adenine DNA glycosylase"/>
    <property type="match status" value="1"/>
</dbReference>
<comment type="subcellular location">
    <subcellularLocation>
        <location evidence="3">Mitochondrion</location>
    </subcellularLocation>
    <subcellularLocation>
        <location evidence="2">Nucleus</location>
    </subcellularLocation>
</comment>
<dbReference type="Gene3D" id="1.10.1670.10">
    <property type="entry name" value="Helix-hairpin-Helix base-excision DNA repair enzymes (C-terminal)"/>
    <property type="match status" value="1"/>
</dbReference>
<keyword evidence="16 18" id="KW-0326">Glycosidase</keyword>
<reference evidence="21 22" key="1">
    <citation type="journal article" date="2017" name="Nat. Ecol. Evol.">
        <title>Scallop genome provides insights into evolution of bilaterian karyotype and development.</title>
        <authorList>
            <person name="Wang S."/>
            <person name="Zhang J."/>
            <person name="Jiao W."/>
            <person name="Li J."/>
            <person name="Xun X."/>
            <person name="Sun Y."/>
            <person name="Guo X."/>
            <person name="Huan P."/>
            <person name="Dong B."/>
            <person name="Zhang L."/>
            <person name="Hu X."/>
            <person name="Sun X."/>
            <person name="Wang J."/>
            <person name="Zhao C."/>
            <person name="Wang Y."/>
            <person name="Wang D."/>
            <person name="Huang X."/>
            <person name="Wang R."/>
            <person name="Lv J."/>
            <person name="Li Y."/>
            <person name="Zhang Z."/>
            <person name="Liu B."/>
            <person name="Lu W."/>
            <person name="Hui Y."/>
            <person name="Liang J."/>
            <person name="Zhou Z."/>
            <person name="Hou R."/>
            <person name="Li X."/>
            <person name="Liu Y."/>
            <person name="Li H."/>
            <person name="Ning X."/>
            <person name="Lin Y."/>
            <person name="Zhao L."/>
            <person name="Xing Q."/>
            <person name="Dou J."/>
            <person name="Li Y."/>
            <person name="Mao J."/>
            <person name="Guo H."/>
            <person name="Dou H."/>
            <person name="Li T."/>
            <person name="Mu C."/>
            <person name="Jiang W."/>
            <person name="Fu Q."/>
            <person name="Fu X."/>
            <person name="Miao Y."/>
            <person name="Liu J."/>
            <person name="Yu Q."/>
            <person name="Li R."/>
            <person name="Liao H."/>
            <person name="Li X."/>
            <person name="Kong Y."/>
            <person name="Jiang Z."/>
            <person name="Chourrout D."/>
            <person name="Li R."/>
            <person name="Bao Z."/>
        </authorList>
    </citation>
    <scope>NUCLEOTIDE SEQUENCE [LARGE SCALE GENOMIC DNA]</scope>
    <source>
        <strain evidence="21 22">PY_sf001</strain>
    </source>
</reference>
<dbReference type="InterPro" id="IPR005760">
    <property type="entry name" value="A/G_AdeGlyc_MutY"/>
</dbReference>
<feature type="domain" description="HhH-GPD" evidence="20">
    <location>
        <begin position="80"/>
        <end position="232"/>
    </location>
</feature>
<dbReference type="InterPro" id="IPR003265">
    <property type="entry name" value="HhH-GPD_domain"/>
</dbReference>
<sequence>MKSMLKMSKRKLKASPIEKKSNIGNGSQSIHNFSEAEKVKFRSLLLEWYDEKKRDLPWRKQALNPDINQRAYAVWVSEVMLQQTQVATVINYYNKWMEKWPKLQDLAKVDLEEVNELWSGLGYYSRGRRLHEGAKKVVEELGGEMPKTADDLQKLLPGVGRYTAGAIASIAYNQVTGLVDGNVIRVLCRMRILGGDSMGQAVQEKLWSHANSVVDPERPGDFNQGMMELGATVCTPKSPSCDSCPVREICLAYSKVENEKQKSAKKILTNNNNAVTDIECLTDSCPLCFQDEDKWEPSNGVENYPRKGKKKAAREERTDVCIVCQRGQDGRDQYLIVQRPSKGLLAGLWEFPSLLQAEKSENLAETVLDKACGASLQTAGQSHHIGEVVHIFSHIHQTYVIQSATVKEGEVTLETEQPPSRWVTKEEFFECAVSTGMKKVFKAYEASLSSKPGSKKIKKTPSKPDDKQRSISCFFKPKASS</sequence>
<dbReference type="SUPFAM" id="SSF55811">
    <property type="entry name" value="Nudix"/>
    <property type="match status" value="1"/>
</dbReference>
<dbReference type="Proteomes" id="UP000242188">
    <property type="component" value="Unassembled WGS sequence"/>
</dbReference>
<evidence type="ECO:0000256" key="8">
    <source>
        <dbReference type="ARBA" id="ARBA00022723"/>
    </source>
</evidence>
<dbReference type="PROSITE" id="PS01155">
    <property type="entry name" value="ENDONUCLEASE_III_2"/>
    <property type="match status" value="1"/>
</dbReference>
<feature type="region of interest" description="Disordered" evidence="19">
    <location>
        <begin position="1"/>
        <end position="29"/>
    </location>
</feature>
<evidence type="ECO:0000256" key="10">
    <source>
        <dbReference type="ARBA" id="ARBA00022801"/>
    </source>
</evidence>
<evidence type="ECO:0000256" key="17">
    <source>
        <dbReference type="ARBA" id="ARBA00058024"/>
    </source>
</evidence>
<evidence type="ECO:0000256" key="18">
    <source>
        <dbReference type="RuleBase" id="RU365096"/>
    </source>
</evidence>
<evidence type="ECO:0000256" key="6">
    <source>
        <dbReference type="ARBA" id="ARBA00022023"/>
    </source>
</evidence>
<evidence type="ECO:0000256" key="9">
    <source>
        <dbReference type="ARBA" id="ARBA00022763"/>
    </source>
</evidence>
<dbReference type="SMART" id="SM00478">
    <property type="entry name" value="ENDO3c"/>
    <property type="match status" value="1"/>
</dbReference>
<dbReference type="InterPro" id="IPR003651">
    <property type="entry name" value="Endonuclease3_FeS-loop_motif"/>
</dbReference>
<evidence type="ECO:0000256" key="5">
    <source>
        <dbReference type="ARBA" id="ARBA00012045"/>
    </source>
</evidence>
<dbReference type="GO" id="GO:0005634">
    <property type="term" value="C:nucleus"/>
    <property type="evidence" value="ECO:0007669"/>
    <property type="project" value="UniProtKB-SubCell"/>
</dbReference>
<evidence type="ECO:0000256" key="11">
    <source>
        <dbReference type="ARBA" id="ARBA00023004"/>
    </source>
</evidence>
<dbReference type="FunFam" id="1.10.1670.10:FF:000002">
    <property type="entry name" value="Adenine DNA glycosylase"/>
    <property type="match status" value="1"/>
</dbReference>
<dbReference type="GO" id="GO:0006298">
    <property type="term" value="P:mismatch repair"/>
    <property type="evidence" value="ECO:0007669"/>
    <property type="project" value="TreeGrafter"/>
</dbReference>
<evidence type="ECO:0000256" key="15">
    <source>
        <dbReference type="ARBA" id="ARBA00023242"/>
    </source>
</evidence>
<evidence type="ECO:0000313" key="22">
    <source>
        <dbReference type="Proteomes" id="UP000242188"/>
    </source>
</evidence>
<feature type="region of interest" description="Disordered" evidence="19">
    <location>
        <begin position="448"/>
        <end position="470"/>
    </location>
</feature>
<accession>A0A210R3I6</accession>
<dbReference type="GO" id="GO:0034039">
    <property type="term" value="F:8-oxo-7,8-dihydroguanine DNA N-glycosylase activity"/>
    <property type="evidence" value="ECO:0007669"/>
    <property type="project" value="TreeGrafter"/>
</dbReference>
<dbReference type="Pfam" id="PF14815">
    <property type="entry name" value="NUDIX_4"/>
    <property type="match status" value="1"/>
</dbReference>
<evidence type="ECO:0000259" key="20">
    <source>
        <dbReference type="SMART" id="SM00478"/>
    </source>
</evidence>
<gene>
    <name evidence="21" type="ORF">KP79_PYT08881</name>
</gene>
<comment type="function">
    <text evidence="18">Adenine glycosylase active on G-A mispairs.</text>
</comment>
<proteinExistence type="inferred from homology"/>
<dbReference type="EC" id="3.2.2.31" evidence="5 18"/>
<dbReference type="GO" id="GO:0006284">
    <property type="term" value="P:base-excision repair"/>
    <property type="evidence" value="ECO:0007669"/>
    <property type="project" value="UniProtKB-UniRule"/>
</dbReference>
<keyword evidence="11 18" id="KW-0408">Iron</keyword>
<organism evidence="21 22">
    <name type="scientific">Mizuhopecten yessoensis</name>
    <name type="common">Japanese scallop</name>
    <name type="synonym">Patinopecten yessoensis</name>
    <dbReference type="NCBI Taxonomy" id="6573"/>
    <lineage>
        <taxon>Eukaryota</taxon>
        <taxon>Metazoa</taxon>
        <taxon>Spiralia</taxon>
        <taxon>Lophotrochozoa</taxon>
        <taxon>Mollusca</taxon>
        <taxon>Bivalvia</taxon>
        <taxon>Autobranchia</taxon>
        <taxon>Pteriomorphia</taxon>
        <taxon>Pectinida</taxon>
        <taxon>Pectinoidea</taxon>
        <taxon>Pectinidae</taxon>
        <taxon>Mizuhopecten</taxon>
    </lineage>
</organism>
<comment type="cofactor">
    <cofactor evidence="18">
        <name>[4Fe-4S] cluster</name>
        <dbReference type="ChEBI" id="CHEBI:49883"/>
    </cofactor>
    <text evidence="18">Binds 1 [4Fe-4S] cluster.</text>
</comment>
<comment type="catalytic activity">
    <reaction evidence="1 18">
        <text>Hydrolyzes free adenine bases from 7,8-dihydro-8-oxoguanine:adenine mismatched double-stranded DNA, leaving an apurinic site.</text>
        <dbReference type="EC" id="3.2.2.31"/>
    </reaction>
</comment>
<dbReference type="EMBL" id="NEDP02000628">
    <property type="protein sequence ID" value="OWF55548.1"/>
    <property type="molecule type" value="Genomic_DNA"/>
</dbReference>
<dbReference type="CDD" id="cd00056">
    <property type="entry name" value="ENDO3c"/>
    <property type="match status" value="1"/>
</dbReference>
<dbReference type="InterPro" id="IPR023170">
    <property type="entry name" value="HhH_base_excis_C"/>
</dbReference>
<dbReference type="FunFam" id="3.90.79.10:FF:000026">
    <property type="entry name" value="Adenine DNA glycosylase"/>
    <property type="match status" value="1"/>
</dbReference>
<dbReference type="InterPro" id="IPR011257">
    <property type="entry name" value="DNA_glycosylase"/>
</dbReference>
<dbReference type="InterPro" id="IPR029119">
    <property type="entry name" value="MutY_C"/>
</dbReference>
<dbReference type="GO" id="GO:0035485">
    <property type="term" value="F:adenine/guanine mispair binding"/>
    <property type="evidence" value="ECO:0007669"/>
    <property type="project" value="TreeGrafter"/>
</dbReference>
<evidence type="ECO:0000256" key="13">
    <source>
        <dbReference type="ARBA" id="ARBA00023128"/>
    </source>
</evidence>
<dbReference type="GO" id="GO:0000701">
    <property type="term" value="F:purine-specific mismatch base pair DNA N-glycosylase activity"/>
    <property type="evidence" value="ECO:0007669"/>
    <property type="project" value="UniProtKB-EC"/>
</dbReference>
<evidence type="ECO:0000256" key="14">
    <source>
        <dbReference type="ARBA" id="ARBA00023204"/>
    </source>
</evidence>
<dbReference type="SMART" id="SM00525">
    <property type="entry name" value="FES"/>
    <property type="match status" value="1"/>
</dbReference>
<dbReference type="SUPFAM" id="SSF48150">
    <property type="entry name" value="DNA-glycosylase"/>
    <property type="match status" value="1"/>
</dbReference>
<name>A0A210R3I6_MIZYE</name>
<dbReference type="Pfam" id="PF00730">
    <property type="entry name" value="HhH-GPD"/>
    <property type="match status" value="1"/>
</dbReference>
<dbReference type="AlphaFoldDB" id="A0A210R3I6"/>
<dbReference type="OrthoDB" id="10248838at2759"/>
<dbReference type="InterPro" id="IPR044298">
    <property type="entry name" value="MIG/MutY"/>
</dbReference>
<dbReference type="PANTHER" id="PTHR42944:SF1">
    <property type="entry name" value="ADENINE DNA GLYCOSYLASE"/>
    <property type="match status" value="1"/>
</dbReference>
<evidence type="ECO:0000313" key="21">
    <source>
        <dbReference type="EMBL" id="OWF55548.1"/>
    </source>
</evidence>